<dbReference type="InterPro" id="IPR034660">
    <property type="entry name" value="DinB/YfiT-like"/>
</dbReference>
<evidence type="ECO:0000313" key="2">
    <source>
        <dbReference type="EMBL" id="MFD1890792.1"/>
    </source>
</evidence>
<name>A0ABW4RX92_9ACTN</name>
<dbReference type="Gene3D" id="1.20.120.450">
    <property type="entry name" value="dinb family like domain"/>
    <property type="match status" value="1"/>
</dbReference>
<evidence type="ECO:0000259" key="1">
    <source>
        <dbReference type="Pfam" id="PF12867"/>
    </source>
</evidence>
<dbReference type="Pfam" id="PF12867">
    <property type="entry name" value="DinB_2"/>
    <property type="match status" value="1"/>
</dbReference>
<proteinExistence type="predicted"/>
<dbReference type="SUPFAM" id="SSF141571">
    <property type="entry name" value="Pentapeptide repeat-like"/>
    <property type="match status" value="1"/>
</dbReference>
<keyword evidence="3" id="KW-1185">Reference proteome</keyword>
<gene>
    <name evidence="2" type="ORF">ACFSCS_11450</name>
</gene>
<dbReference type="SUPFAM" id="SSF109854">
    <property type="entry name" value="DinB/YfiT-like putative metalloenzymes"/>
    <property type="match status" value="1"/>
</dbReference>
<feature type="domain" description="DinB-like" evidence="1">
    <location>
        <begin position="109"/>
        <end position="241"/>
    </location>
</feature>
<reference evidence="3" key="1">
    <citation type="journal article" date="2019" name="Int. J. Syst. Evol. Microbiol.">
        <title>The Global Catalogue of Microorganisms (GCM) 10K type strain sequencing project: providing services to taxonomists for standard genome sequencing and annotation.</title>
        <authorList>
            <consortium name="The Broad Institute Genomics Platform"/>
            <consortium name="The Broad Institute Genome Sequencing Center for Infectious Disease"/>
            <person name="Wu L."/>
            <person name="Ma J."/>
        </authorList>
    </citation>
    <scope>NUCLEOTIDE SEQUENCE [LARGE SCALE GENOMIC DNA]</scope>
    <source>
        <strain evidence="3">CAIM 431</strain>
    </source>
</reference>
<protein>
    <submittedName>
        <fullName evidence="2">DinB family protein</fullName>
    </submittedName>
</protein>
<dbReference type="EMBL" id="JBHUFZ010000026">
    <property type="protein sequence ID" value="MFD1890792.1"/>
    <property type="molecule type" value="Genomic_DNA"/>
</dbReference>
<sequence>MTTEPAAADFSGQTLHQARFTGTTLIQANAADALVRFSNLQGLTIRECDVDRLEIDSHDLFFGSLVVNGVDVVPLVKAELNRQYPGRELMETNDPEGLREGFQAVKAAWAATVEQTPAELREATVRGEWSLSQTLRHLVLVTDAWLRSGIQQEPEPFQPIGQVFDGAQEMGFDMTRMRPAKDFDEILAVRAERQRMVEDFLDTVTQSQLDQAARNPWDPQGKWRPSVGDCIRVVLEEWAHLRCIRRDLAAQHPGPGDWCAAGACGPSRAVVPGAGGSGPMGCCWM</sequence>
<accession>A0ABW4RX92</accession>
<dbReference type="RefSeq" id="WP_343874119.1">
    <property type="nucleotide sequence ID" value="NZ_BAAAIX010000025.1"/>
</dbReference>
<organism evidence="2 3">
    <name type="scientific">Luteococcus peritonei</name>
    <dbReference type="NCBI Taxonomy" id="88874"/>
    <lineage>
        <taxon>Bacteria</taxon>
        <taxon>Bacillati</taxon>
        <taxon>Actinomycetota</taxon>
        <taxon>Actinomycetes</taxon>
        <taxon>Propionibacteriales</taxon>
        <taxon>Propionibacteriaceae</taxon>
        <taxon>Luteococcus</taxon>
    </lineage>
</organism>
<dbReference type="Proteomes" id="UP001597326">
    <property type="component" value="Unassembled WGS sequence"/>
</dbReference>
<evidence type="ECO:0000313" key="3">
    <source>
        <dbReference type="Proteomes" id="UP001597326"/>
    </source>
</evidence>
<comment type="caution">
    <text evidence="2">The sequence shown here is derived from an EMBL/GenBank/DDBJ whole genome shotgun (WGS) entry which is preliminary data.</text>
</comment>
<dbReference type="InterPro" id="IPR024775">
    <property type="entry name" value="DinB-like"/>
</dbReference>